<dbReference type="STRING" id="493475.GARC_0507"/>
<organism evidence="1 2">
    <name type="scientific">Paraglaciecola arctica BSs20135</name>
    <dbReference type="NCBI Taxonomy" id="493475"/>
    <lineage>
        <taxon>Bacteria</taxon>
        <taxon>Pseudomonadati</taxon>
        <taxon>Pseudomonadota</taxon>
        <taxon>Gammaproteobacteria</taxon>
        <taxon>Alteromonadales</taxon>
        <taxon>Alteromonadaceae</taxon>
        <taxon>Paraglaciecola</taxon>
    </lineage>
</organism>
<dbReference type="EMBL" id="BAEO01000007">
    <property type="protein sequence ID" value="GAC17488.1"/>
    <property type="molecule type" value="Genomic_DNA"/>
</dbReference>
<comment type="caution">
    <text evidence="1">The sequence shown here is derived from an EMBL/GenBank/DDBJ whole genome shotgun (WGS) entry which is preliminary data.</text>
</comment>
<proteinExistence type="predicted"/>
<dbReference type="Proteomes" id="UP000006327">
    <property type="component" value="Unassembled WGS sequence"/>
</dbReference>
<keyword evidence="2" id="KW-1185">Reference proteome</keyword>
<reference evidence="1 2" key="1">
    <citation type="journal article" date="2017" name="Antonie Van Leeuwenhoek">
        <title>Rhizobium rhizosphaerae sp. nov., a novel species isolated from rice rhizosphere.</title>
        <authorList>
            <person name="Zhao J.J."/>
            <person name="Zhang J."/>
            <person name="Zhang R.J."/>
            <person name="Zhang C.W."/>
            <person name="Yin H.Q."/>
            <person name="Zhang X.X."/>
        </authorList>
    </citation>
    <scope>NUCLEOTIDE SEQUENCE [LARGE SCALE GENOMIC DNA]</scope>
    <source>
        <strain evidence="1 2">BSs20135</strain>
    </source>
</reference>
<gene>
    <name evidence="1" type="ORF">GARC_0507</name>
</gene>
<evidence type="ECO:0000313" key="1">
    <source>
        <dbReference type="EMBL" id="GAC17488.1"/>
    </source>
</evidence>
<protein>
    <submittedName>
        <fullName evidence="1">Uncharacterized protein</fullName>
    </submittedName>
</protein>
<dbReference type="AlphaFoldDB" id="K6YLI1"/>
<name>K6YLI1_9ALTE</name>
<evidence type="ECO:0000313" key="2">
    <source>
        <dbReference type="Proteomes" id="UP000006327"/>
    </source>
</evidence>
<sequence>MFLVFLLNNRDFYFYHKKQSSYFLKVFNPCERSSCLGGKAVTLKHQKP</sequence>
<accession>K6YLI1</accession>